<feature type="transmembrane region" description="Helical" evidence="1">
    <location>
        <begin position="96"/>
        <end position="116"/>
    </location>
</feature>
<sequence>MVVALLTDAANRAIDIANTLEPLQRMGFLWTWCLGGILFAVQMSQIGEPTQWTKLTREQTCVLLSVVAAPIPLEIQLENQLENQLEKPRLTDRRPYWLTFYGFQFVMLTFGAFPVFRDRLDGLCFGYEENVLNGILIGFIALEAALVFYATLHFLTRGGRVAAQLKKA</sequence>
<evidence type="ECO:0000313" key="4">
    <source>
        <dbReference type="Proteomes" id="UP000044602"/>
    </source>
</evidence>
<keyword evidence="4" id="KW-1185">Reference proteome</keyword>
<name>A0A0G4MME8_VERLO</name>
<feature type="transmembrane region" description="Helical" evidence="1">
    <location>
        <begin position="28"/>
        <end position="47"/>
    </location>
</feature>
<dbReference type="EMBL" id="CVQI01027779">
    <property type="protein sequence ID" value="CRK35354.1"/>
    <property type="molecule type" value="Genomic_DNA"/>
</dbReference>
<evidence type="ECO:0000313" key="5">
    <source>
        <dbReference type="Proteomes" id="UP000045706"/>
    </source>
</evidence>
<dbReference type="EMBL" id="CVQH01024750">
    <property type="protein sequence ID" value="CRK37537.1"/>
    <property type="molecule type" value="Genomic_DNA"/>
</dbReference>
<dbReference type="Proteomes" id="UP000044602">
    <property type="component" value="Unassembled WGS sequence"/>
</dbReference>
<protein>
    <submittedName>
        <fullName evidence="2">Uncharacterized protein</fullName>
    </submittedName>
</protein>
<feature type="transmembrane region" description="Helical" evidence="1">
    <location>
        <begin position="136"/>
        <end position="156"/>
    </location>
</feature>
<evidence type="ECO:0000313" key="3">
    <source>
        <dbReference type="EMBL" id="CRK37537.1"/>
    </source>
</evidence>
<gene>
    <name evidence="3" type="ORF">BN1708_007404</name>
    <name evidence="2" type="ORF">BN1723_004120</name>
</gene>
<reference evidence="4 5" key="1">
    <citation type="submission" date="2015-05" db="EMBL/GenBank/DDBJ databases">
        <authorList>
            <person name="Fogelqvist Johan"/>
        </authorList>
    </citation>
    <scope>NUCLEOTIDE SEQUENCE [LARGE SCALE GENOMIC DNA]</scope>
    <source>
        <strain evidence="3">VL1</strain>
        <strain evidence="2">VL2</strain>
    </source>
</reference>
<dbReference type="Proteomes" id="UP000045706">
    <property type="component" value="Unassembled WGS sequence"/>
</dbReference>
<keyword evidence="1" id="KW-1133">Transmembrane helix</keyword>
<keyword evidence="1" id="KW-0472">Membrane</keyword>
<organism evidence="2 5">
    <name type="scientific">Verticillium longisporum</name>
    <name type="common">Verticillium dahliae var. longisporum</name>
    <dbReference type="NCBI Taxonomy" id="100787"/>
    <lineage>
        <taxon>Eukaryota</taxon>
        <taxon>Fungi</taxon>
        <taxon>Dikarya</taxon>
        <taxon>Ascomycota</taxon>
        <taxon>Pezizomycotina</taxon>
        <taxon>Sordariomycetes</taxon>
        <taxon>Hypocreomycetidae</taxon>
        <taxon>Glomerellales</taxon>
        <taxon>Plectosphaerellaceae</taxon>
        <taxon>Verticillium</taxon>
    </lineage>
</organism>
<accession>A0A0G4MME8</accession>
<dbReference type="AlphaFoldDB" id="A0A0G4MME8"/>
<proteinExistence type="predicted"/>
<evidence type="ECO:0000256" key="1">
    <source>
        <dbReference type="SAM" id="Phobius"/>
    </source>
</evidence>
<evidence type="ECO:0000313" key="2">
    <source>
        <dbReference type="EMBL" id="CRK35354.1"/>
    </source>
</evidence>
<feature type="non-terminal residue" evidence="2">
    <location>
        <position position="168"/>
    </location>
</feature>
<keyword evidence="1" id="KW-0812">Transmembrane</keyword>